<dbReference type="PRINTS" id="PR00455">
    <property type="entry name" value="HTHTETR"/>
</dbReference>
<dbReference type="PROSITE" id="PS50977">
    <property type="entry name" value="HTH_TETR_2"/>
    <property type="match status" value="1"/>
</dbReference>
<proteinExistence type="predicted"/>
<dbReference type="GO" id="GO:0000976">
    <property type="term" value="F:transcription cis-regulatory region binding"/>
    <property type="evidence" value="ECO:0007669"/>
    <property type="project" value="TreeGrafter"/>
</dbReference>
<dbReference type="PANTHER" id="PTHR30055">
    <property type="entry name" value="HTH-TYPE TRANSCRIPTIONAL REGULATOR RUTR"/>
    <property type="match status" value="1"/>
</dbReference>
<keyword evidence="2 4" id="KW-0238">DNA-binding</keyword>
<dbReference type="SUPFAM" id="SSF46689">
    <property type="entry name" value="Homeodomain-like"/>
    <property type="match status" value="1"/>
</dbReference>
<dbReference type="Gene3D" id="1.10.357.10">
    <property type="entry name" value="Tetracycline Repressor, domain 2"/>
    <property type="match status" value="1"/>
</dbReference>
<reference evidence="6 7" key="1">
    <citation type="submission" date="2018-07" db="EMBL/GenBank/DDBJ databases">
        <title>Genome sequencing of Moraxellaceae gen. HYN0046.</title>
        <authorList>
            <person name="Kim M."/>
            <person name="Yi H."/>
        </authorList>
    </citation>
    <scope>NUCLEOTIDE SEQUENCE [LARGE SCALE GENOMIC DNA]</scope>
    <source>
        <strain evidence="6 7">HYN0046</strain>
    </source>
</reference>
<evidence type="ECO:0000256" key="2">
    <source>
        <dbReference type="ARBA" id="ARBA00023125"/>
    </source>
</evidence>
<dbReference type="PANTHER" id="PTHR30055:SF146">
    <property type="entry name" value="HTH-TYPE TRANSCRIPTIONAL DUAL REGULATOR CECR"/>
    <property type="match status" value="1"/>
</dbReference>
<evidence type="ECO:0000313" key="6">
    <source>
        <dbReference type="EMBL" id="AXI01647.1"/>
    </source>
</evidence>
<dbReference type="KEGG" id="mbah:HYN46_01300"/>
<keyword evidence="7" id="KW-1185">Reference proteome</keyword>
<accession>A0A345P2Y8</accession>
<evidence type="ECO:0000259" key="5">
    <source>
        <dbReference type="PROSITE" id="PS50977"/>
    </source>
</evidence>
<dbReference type="FunFam" id="1.10.10.60:FF:000141">
    <property type="entry name" value="TetR family transcriptional regulator"/>
    <property type="match status" value="1"/>
</dbReference>
<feature type="domain" description="HTH tetR-type" evidence="5">
    <location>
        <begin position="21"/>
        <end position="81"/>
    </location>
</feature>
<dbReference type="InterPro" id="IPR009057">
    <property type="entry name" value="Homeodomain-like_sf"/>
</dbReference>
<evidence type="ECO:0000313" key="7">
    <source>
        <dbReference type="Proteomes" id="UP000253940"/>
    </source>
</evidence>
<dbReference type="InterPro" id="IPR039536">
    <property type="entry name" value="TetR_C_Proteobacteria"/>
</dbReference>
<keyword evidence="1" id="KW-0805">Transcription regulation</keyword>
<dbReference type="EMBL" id="CP031222">
    <property type="protein sequence ID" value="AXI01647.1"/>
    <property type="molecule type" value="Genomic_DNA"/>
</dbReference>
<dbReference type="Pfam" id="PF00440">
    <property type="entry name" value="TetR_N"/>
    <property type="match status" value="1"/>
</dbReference>
<evidence type="ECO:0000256" key="3">
    <source>
        <dbReference type="ARBA" id="ARBA00023163"/>
    </source>
</evidence>
<dbReference type="InterPro" id="IPR001647">
    <property type="entry name" value="HTH_TetR"/>
</dbReference>
<dbReference type="SUPFAM" id="SSF48498">
    <property type="entry name" value="Tetracyclin repressor-like, C-terminal domain"/>
    <property type="match status" value="1"/>
</dbReference>
<evidence type="ECO:0000256" key="1">
    <source>
        <dbReference type="ARBA" id="ARBA00023015"/>
    </source>
</evidence>
<gene>
    <name evidence="6" type="ORF">HYN46_01300</name>
</gene>
<dbReference type="Pfam" id="PF14246">
    <property type="entry name" value="TetR_C_7"/>
    <property type="match status" value="1"/>
</dbReference>
<dbReference type="AlphaFoldDB" id="A0A345P2Y8"/>
<feature type="DNA-binding region" description="H-T-H motif" evidence="4">
    <location>
        <begin position="44"/>
        <end position="63"/>
    </location>
</feature>
<evidence type="ECO:0000256" key="4">
    <source>
        <dbReference type="PROSITE-ProRule" id="PRU00335"/>
    </source>
</evidence>
<dbReference type="InterPro" id="IPR036271">
    <property type="entry name" value="Tet_transcr_reg_TetR-rel_C_sf"/>
</dbReference>
<name>A0A345P2Y8_9GAMM</name>
<dbReference type="InterPro" id="IPR050109">
    <property type="entry name" value="HTH-type_TetR-like_transc_reg"/>
</dbReference>
<dbReference type="Proteomes" id="UP000253940">
    <property type="component" value="Chromosome"/>
</dbReference>
<protein>
    <submittedName>
        <fullName evidence="6">TetR/AcrR family transcriptional regulator</fullName>
    </submittedName>
</protein>
<keyword evidence="3" id="KW-0804">Transcription</keyword>
<organism evidence="6 7">
    <name type="scientific">Aquirhabdus parva</name>
    <dbReference type="NCBI Taxonomy" id="2283318"/>
    <lineage>
        <taxon>Bacteria</taxon>
        <taxon>Pseudomonadati</taxon>
        <taxon>Pseudomonadota</taxon>
        <taxon>Gammaproteobacteria</taxon>
        <taxon>Moraxellales</taxon>
        <taxon>Moraxellaceae</taxon>
        <taxon>Aquirhabdus</taxon>
    </lineage>
</organism>
<dbReference type="Gene3D" id="1.10.10.60">
    <property type="entry name" value="Homeodomain-like"/>
    <property type="match status" value="1"/>
</dbReference>
<sequence>MSAQLPLKSPTPASPGRPKDMVKRAAILQAAKDLFLSLGFDGSSMDAIAAEAGVSKLTVYSHFNDKESLFAAAIEAHCEHQLPSVLFDLPEELPVSRALYEIARRFQAMLQTQEAIELNRLMVAQAKQNPKLTQLFYNAGPQHTQDEMKRLLQQAHDQGKLNISNTTFASEHFLSAFSGGCSQLRRSFGMDSLTNPNEDEEYAREIVKRFLRAYRPE</sequence>
<dbReference type="RefSeq" id="WP_114897757.1">
    <property type="nucleotide sequence ID" value="NZ_CP031222.1"/>
</dbReference>
<dbReference type="OrthoDB" id="8535430at2"/>
<dbReference type="GO" id="GO:0003700">
    <property type="term" value="F:DNA-binding transcription factor activity"/>
    <property type="evidence" value="ECO:0007669"/>
    <property type="project" value="TreeGrafter"/>
</dbReference>